<keyword evidence="2" id="KW-1185">Reference proteome</keyword>
<organism evidence="1 2">
    <name type="scientific">Aetokthonos hydrillicola Thurmond2011</name>
    <dbReference type="NCBI Taxonomy" id="2712845"/>
    <lineage>
        <taxon>Bacteria</taxon>
        <taxon>Bacillati</taxon>
        <taxon>Cyanobacteriota</taxon>
        <taxon>Cyanophyceae</taxon>
        <taxon>Nostocales</taxon>
        <taxon>Hapalosiphonaceae</taxon>
        <taxon>Aetokthonos</taxon>
    </lineage>
</organism>
<gene>
    <name evidence="1" type="ORF">G7B40_021675</name>
</gene>
<dbReference type="Proteomes" id="UP000667802">
    <property type="component" value="Unassembled WGS sequence"/>
</dbReference>
<dbReference type="RefSeq" id="WP_208348486.1">
    <property type="nucleotide sequence ID" value="NZ_JAALHA020000011.1"/>
</dbReference>
<name>A0AAP5MBH9_9CYAN</name>
<evidence type="ECO:0000313" key="1">
    <source>
        <dbReference type="EMBL" id="MDR9897153.1"/>
    </source>
</evidence>
<evidence type="ECO:0000313" key="2">
    <source>
        <dbReference type="Proteomes" id="UP000667802"/>
    </source>
</evidence>
<proteinExistence type="predicted"/>
<sequence>MNSFRYVVGQSVDFALHLDGWASSSQEYIYLYFEGQTENVRNTSFGDCISKIQFLINLLTQPELGFTINDFRGVVDEQGIVQAIAVIQDVELYDEGRRFPAIAIESICNAPWNVIDKTQVQTRKGAPTSLIEFIVKESQSKQFAGVVKLFTIPRAKPRYSKIGFIDTDGSGEMLLTQAACEEFLRRQQQRRDSQTFD</sequence>
<accession>A0AAP5MBH9</accession>
<dbReference type="AlphaFoldDB" id="A0AAP5MBH9"/>
<comment type="caution">
    <text evidence="1">The sequence shown here is derived from an EMBL/GenBank/DDBJ whole genome shotgun (WGS) entry which is preliminary data.</text>
</comment>
<protein>
    <submittedName>
        <fullName evidence="1">Uncharacterized protein</fullName>
    </submittedName>
</protein>
<reference evidence="2" key="1">
    <citation type="journal article" date="2021" name="Science">
        <title>Hunting the eagle killer: A cyanobacterial neurotoxin causes vacuolar myelinopathy.</title>
        <authorList>
            <person name="Breinlinger S."/>
            <person name="Phillips T.J."/>
            <person name="Haram B.N."/>
            <person name="Mares J."/>
            <person name="Martinez Yerena J.A."/>
            <person name="Hrouzek P."/>
            <person name="Sobotka R."/>
            <person name="Henderson W.M."/>
            <person name="Schmieder P."/>
            <person name="Williams S.M."/>
            <person name="Lauderdale J.D."/>
            <person name="Wilde H.D."/>
            <person name="Gerrin W."/>
            <person name="Kust A."/>
            <person name="Washington J.W."/>
            <person name="Wagner C."/>
            <person name="Geier B."/>
            <person name="Liebeke M."/>
            <person name="Enke H."/>
            <person name="Niedermeyer T.H.J."/>
            <person name="Wilde S.B."/>
        </authorList>
    </citation>
    <scope>NUCLEOTIDE SEQUENCE [LARGE SCALE GENOMIC DNA]</scope>
    <source>
        <strain evidence="2">Thurmond2011</strain>
    </source>
</reference>
<dbReference type="EMBL" id="JAALHA020000011">
    <property type="protein sequence ID" value="MDR9897153.1"/>
    <property type="molecule type" value="Genomic_DNA"/>
</dbReference>